<gene>
    <name evidence="1" type="ORF">DLM85_10420</name>
</gene>
<keyword evidence="2" id="KW-1185">Reference proteome</keyword>
<name>A0A328BNP7_9BACT</name>
<comment type="caution">
    <text evidence="1">The sequence shown here is derived from an EMBL/GenBank/DDBJ whole genome shotgun (WGS) entry which is preliminary data.</text>
</comment>
<dbReference type="Proteomes" id="UP000248553">
    <property type="component" value="Unassembled WGS sequence"/>
</dbReference>
<evidence type="ECO:0000313" key="1">
    <source>
        <dbReference type="EMBL" id="RAK66628.1"/>
    </source>
</evidence>
<evidence type="ECO:0000313" key="2">
    <source>
        <dbReference type="Proteomes" id="UP000248553"/>
    </source>
</evidence>
<organism evidence="1 2">
    <name type="scientific">Hymenobacter edaphi</name>
    <dbReference type="NCBI Taxonomy" id="2211146"/>
    <lineage>
        <taxon>Bacteria</taxon>
        <taxon>Pseudomonadati</taxon>
        <taxon>Bacteroidota</taxon>
        <taxon>Cytophagia</taxon>
        <taxon>Cytophagales</taxon>
        <taxon>Hymenobacteraceae</taxon>
        <taxon>Hymenobacter</taxon>
    </lineage>
</organism>
<sequence length="35" mass="4240">LNFFRRVVMDYEYTPESHAAWILWANVTLCLNRLP</sequence>
<feature type="non-terminal residue" evidence="1">
    <location>
        <position position="1"/>
    </location>
</feature>
<accession>A0A328BNP7</accession>
<dbReference type="EMBL" id="QHKM01000003">
    <property type="protein sequence ID" value="RAK66628.1"/>
    <property type="molecule type" value="Genomic_DNA"/>
</dbReference>
<dbReference type="AlphaFoldDB" id="A0A328BNP7"/>
<proteinExistence type="predicted"/>
<protein>
    <submittedName>
        <fullName evidence="1">IS5/IS1182 family transposase</fullName>
    </submittedName>
</protein>
<reference evidence="2" key="1">
    <citation type="submission" date="2018-05" db="EMBL/GenBank/DDBJ databases">
        <authorList>
            <person name="Nie L."/>
        </authorList>
    </citation>
    <scope>NUCLEOTIDE SEQUENCE [LARGE SCALE GENOMIC DNA]</scope>
    <source>
        <strain evidence="2">NL</strain>
    </source>
</reference>